<gene>
    <name evidence="2" type="ORF">PoB_001216300</name>
</gene>
<evidence type="ECO:0000313" key="2">
    <source>
        <dbReference type="EMBL" id="GFN85657.1"/>
    </source>
</evidence>
<name>A0AAV3YTT5_9GAST</name>
<keyword evidence="3" id="KW-1185">Reference proteome</keyword>
<sequence>MYERRERGRERKNVTQKQEITRSTMEENLRVSTKKRKLPEEPVYNEVILGLQSLRQARMSVAGLEPAIEGSPQTLKADSLATVPPTPP</sequence>
<accession>A0AAV3YTT5</accession>
<evidence type="ECO:0000313" key="3">
    <source>
        <dbReference type="Proteomes" id="UP000735302"/>
    </source>
</evidence>
<evidence type="ECO:0000256" key="1">
    <source>
        <dbReference type="SAM" id="MobiDB-lite"/>
    </source>
</evidence>
<protein>
    <submittedName>
        <fullName evidence="2">Uncharacterized protein</fullName>
    </submittedName>
</protein>
<feature type="region of interest" description="Disordered" evidence="1">
    <location>
        <begin position="1"/>
        <end position="34"/>
    </location>
</feature>
<comment type="caution">
    <text evidence="2">The sequence shown here is derived from an EMBL/GenBank/DDBJ whole genome shotgun (WGS) entry which is preliminary data.</text>
</comment>
<proteinExistence type="predicted"/>
<dbReference type="EMBL" id="BLXT01001440">
    <property type="protein sequence ID" value="GFN85657.1"/>
    <property type="molecule type" value="Genomic_DNA"/>
</dbReference>
<reference evidence="2 3" key="1">
    <citation type="journal article" date="2021" name="Elife">
        <title>Chloroplast acquisition without the gene transfer in kleptoplastic sea slugs, Plakobranchus ocellatus.</title>
        <authorList>
            <person name="Maeda T."/>
            <person name="Takahashi S."/>
            <person name="Yoshida T."/>
            <person name="Shimamura S."/>
            <person name="Takaki Y."/>
            <person name="Nagai Y."/>
            <person name="Toyoda A."/>
            <person name="Suzuki Y."/>
            <person name="Arimoto A."/>
            <person name="Ishii H."/>
            <person name="Satoh N."/>
            <person name="Nishiyama T."/>
            <person name="Hasebe M."/>
            <person name="Maruyama T."/>
            <person name="Minagawa J."/>
            <person name="Obokata J."/>
            <person name="Shigenobu S."/>
        </authorList>
    </citation>
    <scope>NUCLEOTIDE SEQUENCE [LARGE SCALE GENOMIC DNA]</scope>
</reference>
<dbReference type="AlphaFoldDB" id="A0AAV3YTT5"/>
<feature type="compositionally biased region" description="Basic and acidic residues" evidence="1">
    <location>
        <begin position="1"/>
        <end position="13"/>
    </location>
</feature>
<organism evidence="2 3">
    <name type="scientific">Plakobranchus ocellatus</name>
    <dbReference type="NCBI Taxonomy" id="259542"/>
    <lineage>
        <taxon>Eukaryota</taxon>
        <taxon>Metazoa</taxon>
        <taxon>Spiralia</taxon>
        <taxon>Lophotrochozoa</taxon>
        <taxon>Mollusca</taxon>
        <taxon>Gastropoda</taxon>
        <taxon>Heterobranchia</taxon>
        <taxon>Euthyneura</taxon>
        <taxon>Panpulmonata</taxon>
        <taxon>Sacoglossa</taxon>
        <taxon>Placobranchoidea</taxon>
        <taxon>Plakobranchidae</taxon>
        <taxon>Plakobranchus</taxon>
    </lineage>
</organism>
<feature type="region of interest" description="Disordered" evidence="1">
    <location>
        <begin position="69"/>
        <end position="88"/>
    </location>
</feature>
<dbReference type="Proteomes" id="UP000735302">
    <property type="component" value="Unassembled WGS sequence"/>
</dbReference>